<organism evidence="1 2">
    <name type="scientific">Sinanodonta woodiana</name>
    <name type="common">Chinese pond mussel</name>
    <name type="synonym">Anodonta woodiana</name>
    <dbReference type="NCBI Taxonomy" id="1069815"/>
    <lineage>
        <taxon>Eukaryota</taxon>
        <taxon>Metazoa</taxon>
        <taxon>Spiralia</taxon>
        <taxon>Lophotrochozoa</taxon>
        <taxon>Mollusca</taxon>
        <taxon>Bivalvia</taxon>
        <taxon>Autobranchia</taxon>
        <taxon>Heteroconchia</taxon>
        <taxon>Palaeoheterodonta</taxon>
        <taxon>Unionida</taxon>
        <taxon>Unionoidea</taxon>
        <taxon>Unionidae</taxon>
        <taxon>Unioninae</taxon>
        <taxon>Sinanodonta</taxon>
    </lineage>
</organism>
<keyword evidence="2" id="KW-1185">Reference proteome</keyword>
<evidence type="ECO:0000313" key="1">
    <source>
        <dbReference type="EMBL" id="KAL3851765.1"/>
    </source>
</evidence>
<dbReference type="AlphaFoldDB" id="A0ABD3UQR7"/>
<comment type="caution">
    <text evidence="1">The sequence shown here is derived from an EMBL/GenBank/DDBJ whole genome shotgun (WGS) entry which is preliminary data.</text>
</comment>
<proteinExistence type="predicted"/>
<reference evidence="1 2" key="1">
    <citation type="submission" date="2024-11" db="EMBL/GenBank/DDBJ databases">
        <title>Chromosome-level genome assembly of the freshwater bivalve Anodonta woodiana.</title>
        <authorList>
            <person name="Chen X."/>
        </authorList>
    </citation>
    <scope>NUCLEOTIDE SEQUENCE [LARGE SCALE GENOMIC DNA]</scope>
    <source>
        <strain evidence="1">MN2024</strain>
        <tissue evidence="1">Gills</tissue>
    </source>
</reference>
<dbReference type="Proteomes" id="UP001634394">
    <property type="component" value="Unassembled WGS sequence"/>
</dbReference>
<evidence type="ECO:0000313" key="2">
    <source>
        <dbReference type="Proteomes" id="UP001634394"/>
    </source>
</evidence>
<dbReference type="EMBL" id="JBJQND010000015">
    <property type="protein sequence ID" value="KAL3851765.1"/>
    <property type="molecule type" value="Genomic_DNA"/>
</dbReference>
<feature type="non-terminal residue" evidence="1">
    <location>
        <position position="1"/>
    </location>
</feature>
<protein>
    <submittedName>
        <fullName evidence="1">Uncharacterized protein</fullName>
    </submittedName>
</protein>
<name>A0ABD3UQR7_SINWO</name>
<sequence>VKDLCNLAYFKSSSDVTFESYAILETNSDEASYKKSLGADIMKYCQIQANFAILYATTDCGEGVHDHIPSTRMSNIARSKYF</sequence>
<accession>A0ABD3UQR7</accession>
<gene>
    <name evidence="1" type="ORF">ACJMK2_015475</name>
</gene>